<gene>
    <name evidence="1" type="ORF">O0I10_010310</name>
</gene>
<evidence type="ECO:0000313" key="1">
    <source>
        <dbReference type="EMBL" id="KAJ8653974.1"/>
    </source>
</evidence>
<organism evidence="1 2">
    <name type="scientific">Lichtheimia ornata</name>
    <dbReference type="NCBI Taxonomy" id="688661"/>
    <lineage>
        <taxon>Eukaryota</taxon>
        <taxon>Fungi</taxon>
        <taxon>Fungi incertae sedis</taxon>
        <taxon>Mucoromycota</taxon>
        <taxon>Mucoromycotina</taxon>
        <taxon>Mucoromycetes</taxon>
        <taxon>Mucorales</taxon>
        <taxon>Lichtheimiaceae</taxon>
        <taxon>Lichtheimia</taxon>
    </lineage>
</organism>
<dbReference type="Proteomes" id="UP001234581">
    <property type="component" value="Unassembled WGS sequence"/>
</dbReference>
<reference evidence="1 2" key="1">
    <citation type="submission" date="2023-03" db="EMBL/GenBank/DDBJ databases">
        <title>Genome sequence of Lichtheimia ornata CBS 291.66.</title>
        <authorList>
            <person name="Mohabir J.T."/>
            <person name="Shea T.P."/>
            <person name="Kurbessoian T."/>
            <person name="Berby B."/>
            <person name="Fontaine J."/>
            <person name="Livny J."/>
            <person name="Gnirke A."/>
            <person name="Stajich J.E."/>
            <person name="Cuomo C.A."/>
        </authorList>
    </citation>
    <scope>NUCLEOTIDE SEQUENCE [LARGE SCALE GENOMIC DNA]</scope>
    <source>
        <strain evidence="1">CBS 291.66</strain>
    </source>
</reference>
<dbReference type="GeneID" id="83217714"/>
<name>A0AAD7XRE0_9FUNG</name>
<dbReference type="RefSeq" id="XP_058338888.1">
    <property type="nucleotide sequence ID" value="XM_058490292.1"/>
</dbReference>
<proteinExistence type="predicted"/>
<comment type="caution">
    <text evidence="1">The sequence shown here is derived from an EMBL/GenBank/DDBJ whole genome shotgun (WGS) entry which is preliminary data.</text>
</comment>
<accession>A0AAD7XRE0</accession>
<dbReference type="EMBL" id="JARTCD010000068">
    <property type="protein sequence ID" value="KAJ8653974.1"/>
    <property type="molecule type" value="Genomic_DNA"/>
</dbReference>
<sequence length="516" mass="59551">MQESMSRLPRICGLRRLGLVLALLFVIFTATILRPQYPLFDQDFSISSFSTAPNRDNVIDDDMTLPAWPVQVADTGVLARQSLYTRSMFTPDATSHNHFIPVSAIITRLSTDPRAIHHIVRHLLKYPFIKEIIVDDPFDNIDLQLFQDLNFNGSTSKPDDDVAFHIVHNDNRFTTCATNTTHRTCYFQDDSALNLFMDTLYTNHIRHPHLLHANVRASRYLDHQKWRFQNNNDLHTGYADVRYGAMAPRSAAEAFVQHDSESDSVDYPEIRFAISMNEYPWVLANSLLTLGREPKPDKGYSNRPRMQEIMYDTLRQLEDRHPEATQVEPSVTERDARASCGNDRCMFTTNLSPIPDNPALVGRRFSTKDITSIRQWETLYHDMDIPMQQPWLSHPFHYAVDQDASTCWNSYHYPQIGDYVGLDMVGTMRAKRVILDLGRKILNSDDLFTVSVAKESNHWVSCKISKLEEYHTPRRVAIRIHECPGVQDWSSIRITFTRDQREPLELCGMTIDNMVL</sequence>
<protein>
    <submittedName>
        <fullName evidence="1">Uncharacterized protein</fullName>
    </submittedName>
</protein>
<evidence type="ECO:0000313" key="2">
    <source>
        <dbReference type="Proteomes" id="UP001234581"/>
    </source>
</evidence>
<keyword evidence="2" id="KW-1185">Reference proteome</keyword>
<dbReference type="AlphaFoldDB" id="A0AAD7XRE0"/>